<evidence type="ECO:0000313" key="2">
    <source>
        <dbReference type="EMBL" id="UYG17744.1"/>
    </source>
</evidence>
<evidence type="ECO:0000313" key="3">
    <source>
        <dbReference type="Proteomes" id="UP001164305"/>
    </source>
</evidence>
<dbReference type="InterPro" id="IPR018757">
    <property type="entry name" value="DUF2316"/>
</dbReference>
<feature type="region of interest" description="Disordered" evidence="1">
    <location>
        <begin position="27"/>
        <end position="50"/>
    </location>
</feature>
<organism evidence="2 3">
    <name type="scientific">Brachybacterium huguangmaarense</name>
    <dbReference type="NCBI Taxonomy" id="1652028"/>
    <lineage>
        <taxon>Bacteria</taxon>
        <taxon>Bacillati</taxon>
        <taxon>Actinomycetota</taxon>
        <taxon>Actinomycetes</taxon>
        <taxon>Micrococcales</taxon>
        <taxon>Dermabacteraceae</taxon>
        <taxon>Brachybacterium</taxon>
    </lineage>
</organism>
<evidence type="ECO:0000256" key="1">
    <source>
        <dbReference type="SAM" id="MobiDB-lite"/>
    </source>
</evidence>
<accession>A0ABY6G3G1</accession>
<sequence length="97" mass="10377">MSLNSPQRARTAAELAANFAASGLTRDELRERTGLPPARFDSALTMSPGTSPVDAWLLRDTLETAVREAGAELTPFSILTDDARAAATGWFGVADRR</sequence>
<reference evidence="2" key="1">
    <citation type="submission" date="2022-10" db="EMBL/GenBank/DDBJ databases">
        <title>Whole-Genome Sequencing of Brachybacterium huguangmaarense BRM-3, Isolated from Betula schmidtii.</title>
        <authorList>
            <person name="Haam D."/>
        </authorList>
    </citation>
    <scope>NUCLEOTIDE SEQUENCE</scope>
    <source>
        <strain evidence="2">BRM-3</strain>
    </source>
</reference>
<name>A0ABY6G3G1_9MICO</name>
<dbReference type="EMBL" id="CP107020">
    <property type="protein sequence ID" value="UYG17744.1"/>
    <property type="molecule type" value="Genomic_DNA"/>
</dbReference>
<dbReference type="Proteomes" id="UP001164305">
    <property type="component" value="Chromosome"/>
</dbReference>
<gene>
    <name evidence="2" type="ORF">BRM3_04805</name>
</gene>
<protein>
    <submittedName>
        <fullName evidence="2">DUF2316 family protein</fullName>
    </submittedName>
</protein>
<dbReference type="RefSeq" id="WP_263594952.1">
    <property type="nucleotide sequence ID" value="NZ_CP107020.1"/>
</dbReference>
<dbReference type="Pfam" id="PF10078">
    <property type="entry name" value="DUF2316"/>
    <property type="match status" value="1"/>
</dbReference>
<proteinExistence type="predicted"/>
<keyword evidence="3" id="KW-1185">Reference proteome</keyword>